<accession>A0ABT1BUS8</accession>
<dbReference type="Proteomes" id="UP001204015">
    <property type="component" value="Unassembled WGS sequence"/>
</dbReference>
<dbReference type="InterPro" id="IPR009057">
    <property type="entry name" value="Homeodomain-like_sf"/>
</dbReference>
<dbReference type="Gene3D" id="1.10.10.60">
    <property type="entry name" value="Homeodomain-like"/>
    <property type="match status" value="1"/>
</dbReference>
<dbReference type="PROSITE" id="PS01124">
    <property type="entry name" value="HTH_ARAC_FAMILY_2"/>
    <property type="match status" value="1"/>
</dbReference>
<proteinExistence type="predicted"/>
<comment type="caution">
    <text evidence="5">The sequence shown here is derived from an EMBL/GenBank/DDBJ whole genome shotgun (WGS) entry which is preliminary data.</text>
</comment>
<dbReference type="SMART" id="SM00342">
    <property type="entry name" value="HTH_ARAC"/>
    <property type="match status" value="1"/>
</dbReference>
<evidence type="ECO:0000259" key="4">
    <source>
        <dbReference type="PROSITE" id="PS01124"/>
    </source>
</evidence>
<keyword evidence="2" id="KW-0238">DNA-binding</keyword>
<organism evidence="5 6">
    <name type="scientific">Segatella cerevisiae</name>
    <dbReference type="NCBI Taxonomy" id="2053716"/>
    <lineage>
        <taxon>Bacteria</taxon>
        <taxon>Pseudomonadati</taxon>
        <taxon>Bacteroidota</taxon>
        <taxon>Bacteroidia</taxon>
        <taxon>Bacteroidales</taxon>
        <taxon>Prevotellaceae</taxon>
        <taxon>Segatella</taxon>
    </lineage>
</organism>
<dbReference type="Pfam" id="PF12833">
    <property type="entry name" value="HTH_18"/>
    <property type="match status" value="1"/>
</dbReference>
<evidence type="ECO:0000256" key="2">
    <source>
        <dbReference type="ARBA" id="ARBA00023125"/>
    </source>
</evidence>
<evidence type="ECO:0000313" key="6">
    <source>
        <dbReference type="Proteomes" id="UP001204015"/>
    </source>
</evidence>
<gene>
    <name evidence="5" type="ORF">NG821_01520</name>
</gene>
<name>A0ABT1BUS8_9BACT</name>
<protein>
    <submittedName>
        <fullName evidence="5">Helix-turn-helix domain-containing protein</fullName>
    </submittedName>
</protein>
<sequence>MEKHLYNLQEFSLKYQLKTVWGAEVACLNFFARSFTQKKSTSFCLNFYSISLIKKGNITIKINNTPLTLKVGQLLYLSPFQFLTILETSPDIEVESILATPEYYERALSSAHDFTLGLIDIFSVYTLDKSQQDECHLAYNELRHFINREHIYQGEIIQNIIHIIQFLLSELTLQGTPQPHDASHKEEIYRIFVYLASKYFRKERQLKFYADHLNITPTYLSRTVREISGHTVYEYLMSLTYNEACSLLKTTSKTIGEIADILSFHDQAAFSNFFKQRAGMCPNSFRK</sequence>
<keyword evidence="6" id="KW-1185">Reference proteome</keyword>
<dbReference type="SUPFAM" id="SSF46689">
    <property type="entry name" value="Homeodomain-like"/>
    <property type="match status" value="1"/>
</dbReference>
<dbReference type="EMBL" id="JAMXLY010000003">
    <property type="protein sequence ID" value="MCO6024535.1"/>
    <property type="molecule type" value="Genomic_DNA"/>
</dbReference>
<evidence type="ECO:0000256" key="1">
    <source>
        <dbReference type="ARBA" id="ARBA00023015"/>
    </source>
</evidence>
<dbReference type="PANTHER" id="PTHR43280">
    <property type="entry name" value="ARAC-FAMILY TRANSCRIPTIONAL REGULATOR"/>
    <property type="match status" value="1"/>
</dbReference>
<evidence type="ECO:0000256" key="3">
    <source>
        <dbReference type="ARBA" id="ARBA00023163"/>
    </source>
</evidence>
<dbReference type="PANTHER" id="PTHR43280:SF32">
    <property type="entry name" value="TRANSCRIPTIONAL REGULATORY PROTEIN"/>
    <property type="match status" value="1"/>
</dbReference>
<evidence type="ECO:0000313" key="5">
    <source>
        <dbReference type="EMBL" id="MCO6024535.1"/>
    </source>
</evidence>
<feature type="domain" description="HTH araC/xylS-type" evidence="4">
    <location>
        <begin position="189"/>
        <end position="287"/>
    </location>
</feature>
<dbReference type="RefSeq" id="WP_252759899.1">
    <property type="nucleotide sequence ID" value="NZ_JAMXLY010000003.1"/>
</dbReference>
<keyword evidence="3" id="KW-0804">Transcription</keyword>
<reference evidence="5 6" key="1">
    <citation type="submission" date="2022-06" db="EMBL/GenBank/DDBJ databases">
        <title>A taxonomic note on the genus Prevotella: Description of four novel genera and emended description of the genera Hallella and Xylanibacter.</title>
        <authorList>
            <person name="Hitch T.C.A."/>
        </authorList>
    </citation>
    <scope>NUCLEOTIDE SEQUENCE [LARGE SCALE GENOMIC DNA]</scope>
    <source>
        <strain evidence="5 6">DSM 100619</strain>
    </source>
</reference>
<keyword evidence="1" id="KW-0805">Transcription regulation</keyword>
<dbReference type="InterPro" id="IPR018060">
    <property type="entry name" value="HTH_AraC"/>
</dbReference>